<dbReference type="InterPro" id="IPR011705">
    <property type="entry name" value="BACK"/>
</dbReference>
<dbReference type="InterPro" id="IPR000210">
    <property type="entry name" value="BTB/POZ_dom"/>
</dbReference>
<dbReference type="InterPro" id="IPR011333">
    <property type="entry name" value="SKP1/BTB/POZ_sf"/>
</dbReference>
<dbReference type="SUPFAM" id="SSF54695">
    <property type="entry name" value="POZ domain"/>
    <property type="match status" value="1"/>
</dbReference>
<keyword evidence="2" id="KW-0677">Repeat</keyword>
<name>A0A2I6J1M3_VACCV</name>
<protein>
    <submittedName>
        <fullName evidence="4">Kelch-like protein</fullName>
    </submittedName>
</protein>
<feature type="domain" description="BTB" evidence="3">
    <location>
        <begin position="1"/>
        <end position="58"/>
    </location>
</feature>
<dbReference type="PANTHER" id="PTHR24412:SF489">
    <property type="entry name" value="RING FINGER DOMAIN AND KELCH REPEAT-CONTAINING PROTEIN DDB_G0271372"/>
    <property type="match status" value="1"/>
</dbReference>
<evidence type="ECO:0000256" key="1">
    <source>
        <dbReference type="ARBA" id="ARBA00022441"/>
    </source>
</evidence>
<accession>A0A2I6J1M3</accession>
<dbReference type="Pfam" id="PF07707">
    <property type="entry name" value="BACK"/>
    <property type="match status" value="1"/>
</dbReference>
<proteinExistence type="predicted"/>
<sequence>MMNAHRLILSAASEYFSIQFSNNFIDSNEYKVNLSHLDYQSDNDLIDYIYGIPLSLTNDSVKYILSTADLLQIGSAITECENYVLKNLCSKNCIDFYIYADKYNNTKIESASFNTILQNILRLINDENFKSLTEESMIKILSDDMLNIKNEDFAPRILIKWLASTQQSCTVELLRCLRISLLSPQVIKSLYSHQLVSSIYECITFLNNIAFLDESFPRYLSIDLISIGISNLRDKISINCYNHKKNTWEMISSRRYRCSFAVAGLDNIIYMMGGYDQSPYRSSKVIAYNTCTNAWIYDIPELEYPRSNCGGLSHDDYI</sequence>
<dbReference type="Pfam" id="PF01344">
    <property type="entry name" value="Kelch_1"/>
    <property type="match status" value="1"/>
</dbReference>
<dbReference type="PANTHER" id="PTHR24412">
    <property type="entry name" value="KELCH PROTEIN"/>
    <property type="match status" value="1"/>
</dbReference>
<dbReference type="SUPFAM" id="SSF117281">
    <property type="entry name" value="Kelch motif"/>
    <property type="match status" value="1"/>
</dbReference>
<reference evidence="4" key="1">
    <citation type="journal article" date="2018" name="Emerg. Infect. Dis.">
        <title>Ocular Vaccinia Infection in Dairy Worker, Brazil.</title>
        <authorList>
            <person name="Teixeira Lima M."/>
            <person name="Pereira Oliveira G."/>
            <person name="Bretas de Oliveira D."/>
            <person name="Mesquita Vaz S."/>
            <person name="de Souza Trindade G."/>
            <person name="Santos Abrahao J."/>
            <person name="Geessien Kroon E."/>
        </authorList>
    </citation>
    <scope>NUCLEOTIDE SEQUENCE [LARGE SCALE GENOMIC DNA]</scope>
    <source>
        <strain evidence="4">CEyV1</strain>
    </source>
</reference>
<dbReference type="Gene3D" id="2.120.10.80">
    <property type="entry name" value="Kelch-type beta propeller"/>
    <property type="match status" value="1"/>
</dbReference>
<evidence type="ECO:0000313" key="4">
    <source>
        <dbReference type="EMBL" id="AUL80346.1"/>
    </source>
</evidence>
<evidence type="ECO:0000256" key="2">
    <source>
        <dbReference type="ARBA" id="ARBA00022737"/>
    </source>
</evidence>
<dbReference type="Pfam" id="PF00651">
    <property type="entry name" value="BTB"/>
    <property type="match status" value="1"/>
</dbReference>
<dbReference type="EMBL" id="MG012795">
    <property type="protein sequence ID" value="AUL80346.1"/>
    <property type="molecule type" value="Genomic_DNA"/>
</dbReference>
<dbReference type="InterPro" id="IPR015915">
    <property type="entry name" value="Kelch-typ_b-propeller"/>
</dbReference>
<evidence type="ECO:0000259" key="3">
    <source>
        <dbReference type="PROSITE" id="PS50097"/>
    </source>
</evidence>
<dbReference type="Gene3D" id="1.25.40.420">
    <property type="match status" value="1"/>
</dbReference>
<dbReference type="Proteomes" id="UP000270450">
    <property type="component" value="Segment"/>
</dbReference>
<dbReference type="SMART" id="SM00225">
    <property type="entry name" value="BTB"/>
    <property type="match status" value="1"/>
</dbReference>
<dbReference type="InterPro" id="IPR006652">
    <property type="entry name" value="Kelch_1"/>
</dbReference>
<dbReference type="Gene3D" id="3.30.710.10">
    <property type="entry name" value="Potassium Channel Kv1.1, Chain A"/>
    <property type="match status" value="1"/>
</dbReference>
<organism evidence="4">
    <name type="scientific">Vaccinia virus</name>
    <name type="common">VACV</name>
    <name type="synonym">Orthopoxvirus vaccinia</name>
    <dbReference type="NCBI Taxonomy" id="10245"/>
    <lineage>
        <taxon>Viruses</taxon>
        <taxon>Varidnaviria</taxon>
        <taxon>Bamfordvirae</taxon>
        <taxon>Nucleocytoviricota</taxon>
        <taxon>Pokkesviricetes</taxon>
        <taxon>Chitovirales</taxon>
        <taxon>Poxviridae</taxon>
        <taxon>Chordopoxvirinae</taxon>
        <taxon>Orthopoxvirus</taxon>
    </lineage>
</organism>
<dbReference type="PROSITE" id="PS50097">
    <property type="entry name" value="BTB"/>
    <property type="match status" value="1"/>
</dbReference>
<keyword evidence="1" id="KW-0880">Kelch repeat</keyword>
<dbReference type="SMART" id="SM00875">
    <property type="entry name" value="BACK"/>
    <property type="match status" value="1"/>
</dbReference>